<dbReference type="InterPro" id="IPR004087">
    <property type="entry name" value="KH_dom"/>
</dbReference>
<dbReference type="InterPro" id="IPR012162">
    <property type="entry name" value="PNPase"/>
</dbReference>
<evidence type="ECO:0000256" key="7">
    <source>
        <dbReference type="ARBA" id="ARBA00022884"/>
    </source>
</evidence>
<dbReference type="SUPFAM" id="SSF50249">
    <property type="entry name" value="Nucleic acid-binding proteins"/>
    <property type="match status" value="1"/>
</dbReference>
<dbReference type="PROSITE" id="PS50126">
    <property type="entry name" value="S1"/>
    <property type="match status" value="1"/>
</dbReference>
<evidence type="ECO:0000256" key="3">
    <source>
        <dbReference type="ARBA" id="ARBA00022679"/>
    </source>
</evidence>
<dbReference type="InterPro" id="IPR020568">
    <property type="entry name" value="Ribosomal_Su5_D2-typ_SF"/>
</dbReference>
<feature type="binding site" evidence="8">
    <location>
        <position position="490"/>
    </location>
    <ligand>
        <name>Mg(2+)</name>
        <dbReference type="ChEBI" id="CHEBI:18420"/>
    </ligand>
</feature>
<feature type="binding site" evidence="8">
    <location>
        <position position="484"/>
    </location>
    <ligand>
        <name>Mg(2+)</name>
        <dbReference type="ChEBI" id="CHEBI:18420"/>
    </ligand>
</feature>
<dbReference type="EC" id="2.7.7.8" evidence="8"/>
<dbReference type="FunFam" id="3.30.1370.10:FF:000001">
    <property type="entry name" value="Polyribonucleotide nucleotidyltransferase"/>
    <property type="match status" value="1"/>
</dbReference>
<reference evidence="10 11" key="1">
    <citation type="submission" date="2017-09" db="EMBL/GenBank/DDBJ databases">
        <title>Depth-based differentiation of microbial function through sediment-hosted aquifers and enrichment of novel symbionts in the deep terrestrial subsurface.</title>
        <authorList>
            <person name="Probst A.J."/>
            <person name="Ladd B."/>
            <person name="Jarett J.K."/>
            <person name="Geller-Mcgrath D.E."/>
            <person name="Sieber C.M."/>
            <person name="Emerson J.B."/>
            <person name="Anantharaman K."/>
            <person name="Thomas B.C."/>
            <person name="Malmstrom R."/>
            <person name="Stieglmeier M."/>
            <person name="Klingl A."/>
            <person name="Woyke T."/>
            <person name="Ryan C.M."/>
            <person name="Banfield J.F."/>
        </authorList>
    </citation>
    <scope>NUCLEOTIDE SEQUENCE [LARGE SCALE GENOMIC DNA]</scope>
    <source>
        <strain evidence="10">CG11_big_fil_rev_8_21_14_0_20_45_26</strain>
    </source>
</reference>
<protein>
    <recommendedName>
        <fullName evidence="8">Polyribonucleotide nucleotidyltransferase</fullName>
        <ecNumber evidence="8">2.7.7.8</ecNumber>
    </recommendedName>
    <alternativeName>
        <fullName evidence="8">Polynucleotide phosphorylase</fullName>
        <shortName evidence="8">PNPase</shortName>
    </alternativeName>
</protein>
<dbReference type="Pfam" id="PF03725">
    <property type="entry name" value="RNase_PH_C"/>
    <property type="match status" value="1"/>
</dbReference>
<evidence type="ECO:0000256" key="8">
    <source>
        <dbReference type="HAMAP-Rule" id="MF_01595"/>
    </source>
</evidence>
<dbReference type="CDD" id="cd11364">
    <property type="entry name" value="RNase_PH_PNPase_2"/>
    <property type="match status" value="1"/>
</dbReference>
<dbReference type="GO" id="GO:0006402">
    <property type="term" value="P:mRNA catabolic process"/>
    <property type="evidence" value="ECO:0007669"/>
    <property type="project" value="UniProtKB-UniRule"/>
</dbReference>
<dbReference type="PIRSF" id="PIRSF005499">
    <property type="entry name" value="PNPase"/>
    <property type="match status" value="1"/>
</dbReference>
<dbReference type="Gene3D" id="2.40.50.140">
    <property type="entry name" value="Nucleic acid-binding proteins"/>
    <property type="match status" value="1"/>
</dbReference>
<evidence type="ECO:0000259" key="9">
    <source>
        <dbReference type="PROSITE" id="PS50126"/>
    </source>
</evidence>
<comment type="catalytic activity">
    <reaction evidence="8">
        <text>RNA(n+1) + phosphate = RNA(n) + a ribonucleoside 5'-diphosphate</text>
        <dbReference type="Rhea" id="RHEA:22096"/>
        <dbReference type="Rhea" id="RHEA-COMP:14527"/>
        <dbReference type="Rhea" id="RHEA-COMP:17342"/>
        <dbReference type="ChEBI" id="CHEBI:43474"/>
        <dbReference type="ChEBI" id="CHEBI:57930"/>
        <dbReference type="ChEBI" id="CHEBI:140395"/>
        <dbReference type="EC" id="2.7.7.8"/>
    </reaction>
</comment>
<keyword evidence="2 8" id="KW-0963">Cytoplasm</keyword>
<dbReference type="EMBL" id="PCVY01000047">
    <property type="protein sequence ID" value="PIQ86268.1"/>
    <property type="molecule type" value="Genomic_DNA"/>
</dbReference>
<dbReference type="InterPro" id="IPR004088">
    <property type="entry name" value="KH_dom_type_1"/>
</dbReference>
<dbReference type="Pfam" id="PF00575">
    <property type="entry name" value="S1"/>
    <property type="match status" value="1"/>
</dbReference>
<dbReference type="GO" id="GO:0000175">
    <property type="term" value="F:3'-5'-RNA exonuclease activity"/>
    <property type="evidence" value="ECO:0007669"/>
    <property type="project" value="TreeGrafter"/>
</dbReference>
<organism evidence="10 11">
    <name type="scientific">Candidatus Abzuiibacterium crystallinum</name>
    <dbReference type="NCBI Taxonomy" id="1974748"/>
    <lineage>
        <taxon>Bacteria</taxon>
        <taxon>Pseudomonadati</taxon>
        <taxon>Candidatus Omnitrophota</taxon>
        <taxon>Candidatus Abzuiibacterium</taxon>
    </lineage>
</organism>
<dbReference type="HAMAP" id="MF_01595">
    <property type="entry name" value="PNPase"/>
    <property type="match status" value="1"/>
</dbReference>
<dbReference type="InterPro" id="IPR015848">
    <property type="entry name" value="PNPase_PH_RNA-bd_bac/org-type"/>
</dbReference>
<keyword evidence="5 8" id="KW-0479">Metal-binding</keyword>
<comment type="function">
    <text evidence="8">Involved in mRNA degradation. Catalyzes the phosphorolysis of single-stranded polyribonucleotides processively in the 3'- to 5'-direction.</text>
</comment>
<dbReference type="Gene3D" id="3.30.1370.10">
    <property type="entry name" value="K Homology domain, type 1"/>
    <property type="match status" value="1"/>
</dbReference>
<evidence type="ECO:0000313" key="10">
    <source>
        <dbReference type="EMBL" id="PIQ86268.1"/>
    </source>
</evidence>
<dbReference type="CDD" id="cd02393">
    <property type="entry name" value="KH-I_PNPase"/>
    <property type="match status" value="1"/>
</dbReference>
<dbReference type="FunFam" id="3.30.230.70:FF:000001">
    <property type="entry name" value="Polyribonucleotide nucleotidyltransferase"/>
    <property type="match status" value="1"/>
</dbReference>
<proteinExistence type="inferred from homology"/>
<dbReference type="PROSITE" id="PS50084">
    <property type="entry name" value="KH_TYPE_1"/>
    <property type="match status" value="1"/>
</dbReference>
<sequence>MITRVSKKIGKEELIIETGKLAKQADGAVLVTYGGTVVLVAVCVAPTVKEGQDFFPLTVDYREKTYAAGRIPGGFFKREGRQTEREILTSRLIDRPLRPLFPENYLNEVQITATTISVDGENMPDILAIIGASAALAISAIPFSKPVGGIRVGSKNGEFFLNPTFTDLETSDLDLVVAGTKDNITMIEAGAQELSEEDFLKAIEFGHAAIKEITALQADLVSKCGKKKQAVEPRTIDADIEKKAAQKVGKRFFDIFKLSTKDEKKKAREELYQEVLAQFDVKAEGFKESEVKHVFDGIEQQDVRALIVEQKKRPDGRKFDEIRKITCEVGLLPRTHGSSLFTRGETQSLGTATLGSGTDEQRIDALEGELFKRFMLHYNFPSFSVGETKPNRGPGRREVGHGALAERALKAVMPNQEEFPYTVRLVSEILESNGSSSMASVCAGTLALMDAGVPIHRPVSGIAMGLVTESKGWEILTDIAGIEDHLGDMDFKVAGTTEGITALQMDIKIEGVTSEILKKALADAKKARLKILETMLQTLPEVRKEVSQHAPRIITLQINPEKIGALIGPGGKMIKKIIAETGAKIDIDDDGKVHIATNDSQAAQAAIDQIEAITQEAQIGKIYQAKVKKIMAFGAFCEIMPGIEGLCHVSELSDGFVKKVEDHIKLGDVFPVKVIKIDDNGKISLSKKKALQEAQGSGVEH</sequence>
<dbReference type="CDD" id="cd04472">
    <property type="entry name" value="S1_PNPase"/>
    <property type="match status" value="1"/>
</dbReference>
<dbReference type="PANTHER" id="PTHR11252">
    <property type="entry name" value="POLYRIBONUCLEOTIDE NUCLEOTIDYLTRANSFERASE"/>
    <property type="match status" value="1"/>
</dbReference>
<comment type="cofactor">
    <cofactor evidence="8">
        <name>Mg(2+)</name>
        <dbReference type="ChEBI" id="CHEBI:18420"/>
    </cofactor>
</comment>
<accession>A0A2H0LPH7</accession>
<comment type="similarity">
    <text evidence="1 8">Belongs to the polyribonucleotide nucleotidyltransferase family.</text>
</comment>
<dbReference type="GO" id="GO:0000287">
    <property type="term" value="F:magnesium ion binding"/>
    <property type="evidence" value="ECO:0007669"/>
    <property type="project" value="UniProtKB-UniRule"/>
</dbReference>
<dbReference type="InterPro" id="IPR015847">
    <property type="entry name" value="ExoRNase_PH_dom2"/>
</dbReference>
<evidence type="ECO:0000256" key="6">
    <source>
        <dbReference type="ARBA" id="ARBA00022842"/>
    </source>
</evidence>
<feature type="domain" description="S1 motif" evidence="9">
    <location>
        <begin position="620"/>
        <end position="688"/>
    </location>
</feature>
<comment type="caution">
    <text evidence="10">The sequence shown here is derived from an EMBL/GenBank/DDBJ whole genome shotgun (WGS) entry which is preliminary data.</text>
</comment>
<evidence type="ECO:0000256" key="1">
    <source>
        <dbReference type="ARBA" id="ARBA00007404"/>
    </source>
</evidence>
<dbReference type="SMART" id="SM00316">
    <property type="entry name" value="S1"/>
    <property type="match status" value="1"/>
</dbReference>
<keyword evidence="4 8" id="KW-0548">Nucleotidyltransferase</keyword>
<gene>
    <name evidence="8 10" type="primary">pnp</name>
    <name evidence="10" type="ORF">COV74_05230</name>
</gene>
<comment type="subcellular location">
    <subcellularLocation>
        <location evidence="8">Cytoplasm</location>
    </subcellularLocation>
</comment>
<dbReference type="GO" id="GO:0004654">
    <property type="term" value="F:polyribonucleotide nucleotidyltransferase activity"/>
    <property type="evidence" value="ECO:0007669"/>
    <property type="project" value="UniProtKB-UniRule"/>
</dbReference>
<dbReference type="Pfam" id="PF01138">
    <property type="entry name" value="RNase_PH"/>
    <property type="match status" value="2"/>
</dbReference>
<dbReference type="Pfam" id="PF03726">
    <property type="entry name" value="PNPase"/>
    <property type="match status" value="1"/>
</dbReference>
<dbReference type="GO" id="GO:0005829">
    <property type="term" value="C:cytosol"/>
    <property type="evidence" value="ECO:0007669"/>
    <property type="project" value="TreeGrafter"/>
</dbReference>
<dbReference type="GO" id="GO:0003723">
    <property type="term" value="F:RNA binding"/>
    <property type="evidence" value="ECO:0007669"/>
    <property type="project" value="UniProtKB-UniRule"/>
</dbReference>
<dbReference type="Proteomes" id="UP000230859">
    <property type="component" value="Unassembled WGS sequence"/>
</dbReference>
<evidence type="ECO:0000256" key="5">
    <source>
        <dbReference type="ARBA" id="ARBA00022723"/>
    </source>
</evidence>
<dbReference type="PANTHER" id="PTHR11252:SF0">
    <property type="entry name" value="POLYRIBONUCLEOTIDE NUCLEOTIDYLTRANSFERASE 1, MITOCHONDRIAL"/>
    <property type="match status" value="1"/>
</dbReference>
<dbReference type="AlphaFoldDB" id="A0A2H0LPH7"/>
<evidence type="ECO:0000256" key="4">
    <source>
        <dbReference type="ARBA" id="ARBA00022695"/>
    </source>
</evidence>
<dbReference type="InterPro" id="IPR001247">
    <property type="entry name" value="ExoRNase_PH_dom1"/>
</dbReference>
<dbReference type="SUPFAM" id="SSF54211">
    <property type="entry name" value="Ribosomal protein S5 domain 2-like"/>
    <property type="match status" value="2"/>
</dbReference>
<dbReference type="NCBIfam" id="TIGR03591">
    <property type="entry name" value="polynuc_phos"/>
    <property type="match status" value="1"/>
</dbReference>
<dbReference type="Pfam" id="PF00013">
    <property type="entry name" value="KH_1"/>
    <property type="match status" value="1"/>
</dbReference>
<dbReference type="SUPFAM" id="SSF54791">
    <property type="entry name" value="Eukaryotic type KH-domain (KH-domain type I)"/>
    <property type="match status" value="1"/>
</dbReference>
<keyword evidence="3 8" id="KW-0808">Transferase</keyword>
<dbReference type="InterPro" id="IPR036345">
    <property type="entry name" value="ExoRNase_PH_dom2_sf"/>
</dbReference>
<dbReference type="InterPro" id="IPR027408">
    <property type="entry name" value="PNPase/RNase_PH_dom_sf"/>
</dbReference>
<dbReference type="SUPFAM" id="SSF55666">
    <property type="entry name" value="Ribonuclease PH domain 2-like"/>
    <property type="match status" value="2"/>
</dbReference>
<keyword evidence="7 8" id="KW-0694">RNA-binding</keyword>
<dbReference type="NCBIfam" id="NF008805">
    <property type="entry name" value="PRK11824.1"/>
    <property type="match status" value="1"/>
</dbReference>
<keyword evidence="6 8" id="KW-0460">Magnesium</keyword>
<evidence type="ECO:0000313" key="11">
    <source>
        <dbReference type="Proteomes" id="UP000230859"/>
    </source>
</evidence>
<dbReference type="SMART" id="SM00322">
    <property type="entry name" value="KH"/>
    <property type="match status" value="1"/>
</dbReference>
<dbReference type="InterPro" id="IPR012340">
    <property type="entry name" value="NA-bd_OB-fold"/>
</dbReference>
<dbReference type="FunFam" id="3.30.230.70:FF:000002">
    <property type="entry name" value="Polyribonucleotide nucleotidyltransferase"/>
    <property type="match status" value="1"/>
</dbReference>
<dbReference type="InterPro" id="IPR036612">
    <property type="entry name" value="KH_dom_type_1_sf"/>
</dbReference>
<dbReference type="InterPro" id="IPR003029">
    <property type="entry name" value="S1_domain"/>
</dbReference>
<evidence type="ECO:0000256" key="2">
    <source>
        <dbReference type="ARBA" id="ARBA00022490"/>
    </source>
</evidence>
<name>A0A2H0LPH7_9BACT</name>
<dbReference type="Gene3D" id="3.30.230.70">
    <property type="entry name" value="GHMP Kinase, N-terminal domain"/>
    <property type="match status" value="2"/>
</dbReference>
<dbReference type="CDD" id="cd11363">
    <property type="entry name" value="RNase_PH_PNPase_1"/>
    <property type="match status" value="1"/>
</dbReference>
<dbReference type="GO" id="GO:0006396">
    <property type="term" value="P:RNA processing"/>
    <property type="evidence" value="ECO:0007669"/>
    <property type="project" value="InterPro"/>
</dbReference>